<reference evidence="1 2" key="1">
    <citation type="submission" date="2023-03" db="EMBL/GenBank/DDBJ databases">
        <title>WGS of Gossypium arboreum.</title>
        <authorList>
            <person name="Yu D."/>
        </authorList>
    </citation>
    <scope>NUCLEOTIDE SEQUENCE [LARGE SCALE GENOMIC DNA]</scope>
    <source>
        <tissue evidence="1">Leaf</tissue>
    </source>
</reference>
<name>A0ABR0NJ52_GOSAR</name>
<evidence type="ECO:0000313" key="2">
    <source>
        <dbReference type="Proteomes" id="UP001358586"/>
    </source>
</evidence>
<evidence type="ECO:0000313" key="1">
    <source>
        <dbReference type="EMBL" id="KAK5794717.1"/>
    </source>
</evidence>
<dbReference type="Proteomes" id="UP001358586">
    <property type="component" value="Chromosome 10"/>
</dbReference>
<evidence type="ECO:0008006" key="3">
    <source>
        <dbReference type="Google" id="ProtNLM"/>
    </source>
</evidence>
<protein>
    <recommendedName>
        <fullName evidence="3">Zinc finger GRF-type domain-containing protein</fullName>
    </recommendedName>
</protein>
<accession>A0ABR0NJ52</accession>
<dbReference type="PANTHER" id="PTHR33248">
    <property type="entry name" value="ZINC ION-BINDING PROTEIN"/>
    <property type="match status" value="1"/>
</dbReference>
<sequence length="79" mass="9100">MDSHSSNSQPREYAYDVPAVKCHCNKLAPRDTSWSDLNSGRRFYGCSDFQDGGYDFFKCYDGKMCDRATELLLQLRDSE</sequence>
<gene>
    <name evidence="1" type="ORF">PVK06_035958</name>
</gene>
<keyword evidence="2" id="KW-1185">Reference proteome</keyword>
<proteinExistence type="predicted"/>
<organism evidence="1 2">
    <name type="scientific">Gossypium arboreum</name>
    <name type="common">Tree cotton</name>
    <name type="synonym">Gossypium nanking</name>
    <dbReference type="NCBI Taxonomy" id="29729"/>
    <lineage>
        <taxon>Eukaryota</taxon>
        <taxon>Viridiplantae</taxon>
        <taxon>Streptophyta</taxon>
        <taxon>Embryophyta</taxon>
        <taxon>Tracheophyta</taxon>
        <taxon>Spermatophyta</taxon>
        <taxon>Magnoliopsida</taxon>
        <taxon>eudicotyledons</taxon>
        <taxon>Gunneridae</taxon>
        <taxon>Pentapetalae</taxon>
        <taxon>rosids</taxon>
        <taxon>malvids</taxon>
        <taxon>Malvales</taxon>
        <taxon>Malvaceae</taxon>
        <taxon>Malvoideae</taxon>
        <taxon>Gossypium</taxon>
    </lineage>
</organism>
<comment type="caution">
    <text evidence="1">The sequence shown here is derived from an EMBL/GenBank/DDBJ whole genome shotgun (WGS) entry which is preliminary data.</text>
</comment>
<dbReference type="EMBL" id="JARKNE010000010">
    <property type="protein sequence ID" value="KAK5794717.1"/>
    <property type="molecule type" value="Genomic_DNA"/>
</dbReference>